<proteinExistence type="predicted"/>
<keyword evidence="1" id="KW-0472">Membrane</keyword>
<evidence type="ECO:0000313" key="3">
    <source>
        <dbReference type="Proteomes" id="UP001165481"/>
    </source>
</evidence>
<feature type="transmembrane region" description="Helical" evidence="1">
    <location>
        <begin position="85"/>
        <end position="111"/>
    </location>
</feature>
<sequence>MKQTLTFKISWIFWMKGSFCGVESGGWLNALLSYVSCGAVLAVVGGVAAGWNGFISSLLASGSYIFPSALLMAAVAAVTPSQPHIGAVLLQIGIFVRTLTAIGLMCLAAWSYQNLCWPVFLISLFIVASAPMAGQLLLKK</sequence>
<evidence type="ECO:0000313" key="2">
    <source>
        <dbReference type="EMBL" id="MDL2058852.1"/>
    </source>
</evidence>
<name>A0ABT7IKF8_9BURK</name>
<comment type="caution">
    <text evidence="2">The sequence shown here is derived from an EMBL/GenBank/DDBJ whole genome shotgun (WGS) entry which is preliminary data.</text>
</comment>
<accession>A0ABT7IKF8</accession>
<keyword evidence="1" id="KW-0812">Transmembrane</keyword>
<keyword evidence="1" id="KW-1133">Transmembrane helix</keyword>
<evidence type="ECO:0000256" key="1">
    <source>
        <dbReference type="SAM" id="Phobius"/>
    </source>
</evidence>
<reference evidence="2" key="1">
    <citation type="submission" date="2023-03" db="EMBL/GenBank/DDBJ databases">
        <title>Mesosutterella sp. nov. isolated from porcine feces.</title>
        <authorList>
            <person name="Yu S."/>
        </authorList>
    </citation>
    <scope>NUCLEOTIDE SEQUENCE</scope>
    <source>
        <strain evidence="2">AGMB02718</strain>
    </source>
</reference>
<feature type="transmembrane region" description="Helical" evidence="1">
    <location>
        <begin position="117"/>
        <end position="138"/>
    </location>
</feature>
<dbReference type="RefSeq" id="WP_285230543.1">
    <property type="nucleotide sequence ID" value="NZ_JAKZJU020000001.1"/>
</dbReference>
<feature type="transmembrane region" description="Helical" evidence="1">
    <location>
        <begin position="57"/>
        <end position="78"/>
    </location>
</feature>
<keyword evidence="3" id="KW-1185">Reference proteome</keyword>
<organism evidence="2 3">
    <name type="scientific">Mesosutterella faecium</name>
    <dbReference type="NCBI Taxonomy" id="2925194"/>
    <lineage>
        <taxon>Bacteria</taxon>
        <taxon>Pseudomonadati</taxon>
        <taxon>Pseudomonadota</taxon>
        <taxon>Betaproteobacteria</taxon>
        <taxon>Burkholderiales</taxon>
        <taxon>Sutterellaceae</taxon>
        <taxon>Mesosutterella</taxon>
    </lineage>
</organism>
<protein>
    <submittedName>
        <fullName evidence="2">Uncharacterized protein</fullName>
    </submittedName>
</protein>
<dbReference type="EMBL" id="JAKZJU020000001">
    <property type="protein sequence ID" value="MDL2058852.1"/>
    <property type="molecule type" value="Genomic_DNA"/>
</dbReference>
<dbReference type="Proteomes" id="UP001165481">
    <property type="component" value="Unassembled WGS sequence"/>
</dbReference>
<feature type="transmembrane region" description="Helical" evidence="1">
    <location>
        <begin position="31"/>
        <end position="51"/>
    </location>
</feature>
<gene>
    <name evidence="2" type="ORF">MUN46_002670</name>
</gene>